<evidence type="ECO:0000256" key="6">
    <source>
        <dbReference type="RuleBase" id="RU365089"/>
    </source>
</evidence>
<dbReference type="Pfam" id="PF00872">
    <property type="entry name" value="Transposase_mut"/>
    <property type="match status" value="1"/>
</dbReference>
<dbReference type="EMBL" id="BAABLO010000020">
    <property type="protein sequence ID" value="GAA4734277.1"/>
    <property type="molecule type" value="Genomic_DNA"/>
</dbReference>
<name>A0ABP8YP90_9MICO</name>
<evidence type="ECO:0000313" key="7">
    <source>
        <dbReference type="EMBL" id="GAA4734277.1"/>
    </source>
</evidence>
<dbReference type="PROSITE" id="PS01007">
    <property type="entry name" value="TRANSPOSASE_MUTATOR"/>
    <property type="match status" value="1"/>
</dbReference>
<protein>
    <recommendedName>
        <fullName evidence="6">Mutator family transposase</fullName>
    </recommendedName>
</protein>
<comment type="caution">
    <text evidence="7">The sequence shown here is derived from an EMBL/GenBank/DDBJ whole genome shotgun (WGS) entry which is preliminary data.</text>
</comment>
<organism evidence="7 8">
    <name type="scientific">Pedococcus ginsenosidimutans</name>
    <dbReference type="NCBI Taxonomy" id="490570"/>
    <lineage>
        <taxon>Bacteria</taxon>
        <taxon>Bacillati</taxon>
        <taxon>Actinomycetota</taxon>
        <taxon>Actinomycetes</taxon>
        <taxon>Micrococcales</taxon>
        <taxon>Intrasporangiaceae</taxon>
        <taxon>Pedococcus</taxon>
    </lineage>
</organism>
<evidence type="ECO:0000256" key="5">
    <source>
        <dbReference type="ARBA" id="ARBA00023172"/>
    </source>
</evidence>
<accession>A0ABP8YP90</accession>
<gene>
    <name evidence="7" type="ORF">GCM10025782_37040</name>
</gene>
<keyword evidence="4 6" id="KW-0238">DNA-binding</keyword>
<dbReference type="NCBIfam" id="NF033543">
    <property type="entry name" value="transpos_IS256"/>
    <property type="match status" value="1"/>
</dbReference>
<evidence type="ECO:0000256" key="3">
    <source>
        <dbReference type="ARBA" id="ARBA00022578"/>
    </source>
</evidence>
<dbReference type="InterPro" id="IPR001207">
    <property type="entry name" value="Transposase_mutator"/>
</dbReference>
<reference evidence="8" key="1">
    <citation type="journal article" date="2019" name="Int. J. Syst. Evol. Microbiol.">
        <title>The Global Catalogue of Microorganisms (GCM) 10K type strain sequencing project: providing services to taxonomists for standard genome sequencing and annotation.</title>
        <authorList>
            <consortium name="The Broad Institute Genomics Platform"/>
            <consortium name="The Broad Institute Genome Sequencing Center for Infectious Disease"/>
            <person name="Wu L."/>
            <person name="Ma J."/>
        </authorList>
    </citation>
    <scope>NUCLEOTIDE SEQUENCE [LARGE SCALE GENOMIC DNA]</scope>
    <source>
        <strain evidence="8">JCM 18961</strain>
    </source>
</reference>
<evidence type="ECO:0000313" key="8">
    <source>
        <dbReference type="Proteomes" id="UP001500556"/>
    </source>
</evidence>
<evidence type="ECO:0000256" key="2">
    <source>
        <dbReference type="ARBA" id="ARBA00010961"/>
    </source>
</evidence>
<comment type="function">
    <text evidence="1 6">Required for the transposition of the insertion element.</text>
</comment>
<dbReference type="Proteomes" id="UP001500556">
    <property type="component" value="Unassembled WGS sequence"/>
</dbReference>
<proteinExistence type="inferred from homology"/>
<dbReference type="PANTHER" id="PTHR33217:SF8">
    <property type="entry name" value="MUTATOR FAMILY TRANSPOSASE"/>
    <property type="match status" value="1"/>
</dbReference>
<dbReference type="RefSeq" id="WP_345505362.1">
    <property type="nucleotide sequence ID" value="NZ_BAABLO010000020.1"/>
</dbReference>
<evidence type="ECO:0000256" key="1">
    <source>
        <dbReference type="ARBA" id="ARBA00002190"/>
    </source>
</evidence>
<keyword evidence="3 6" id="KW-0815">Transposition</keyword>
<evidence type="ECO:0000256" key="4">
    <source>
        <dbReference type="ARBA" id="ARBA00023125"/>
    </source>
</evidence>
<keyword evidence="6" id="KW-0814">Transposable element</keyword>
<comment type="similarity">
    <text evidence="2 6">Belongs to the transposase mutator family.</text>
</comment>
<keyword evidence="8" id="KW-1185">Reference proteome</keyword>
<dbReference type="PANTHER" id="PTHR33217">
    <property type="entry name" value="TRANSPOSASE FOR INSERTION SEQUENCE ELEMENT IS1081"/>
    <property type="match status" value="1"/>
</dbReference>
<sequence>MNLTQEQISKVLLDLASEKDGYRTLLKKSLEAIMKAERQQFQNEHSDYGNGYRFSKVCVHNGKMELAIPRTRHNNFYPMILALIKDQNKECESLAFELYRCGLTTEQVGGIFKKLYDHKYSKSAISQMMNSAKTDVFSWLERKGLDETYPVIYIDATFWHTRRDKTVSNEAYYTILGVKQDTTREVLAVVNHPTEGAGNWVQIFEKLKERGVKRIQLVVSDGLTGIENAIQTVYPMATVQLCIVHLIRNILNKVKPKHRSEIKIELKKILSPDNDIDSPEKGLKRFLAFVAKWEKIYPSLKQYKEPRYALYFNYLGYEKSIRRMIYTTNWIERLHRNYKRTLRMRTSLPNPEAVLFLMGSTAMNRPEYNYPIYQFSTSSELDFY</sequence>
<keyword evidence="5 6" id="KW-0233">DNA recombination</keyword>